<reference evidence="1" key="1">
    <citation type="submission" date="2016-10" db="EMBL/GenBank/DDBJ databases">
        <title>Sequence of Gallionella enrichment culture.</title>
        <authorList>
            <person name="Poehlein A."/>
            <person name="Muehling M."/>
            <person name="Daniel R."/>
        </authorList>
    </citation>
    <scope>NUCLEOTIDE SEQUENCE</scope>
</reference>
<protein>
    <submittedName>
        <fullName evidence="1">Uncharacterized protein</fullName>
    </submittedName>
</protein>
<comment type="caution">
    <text evidence="1">The sequence shown here is derived from an EMBL/GenBank/DDBJ whole genome shotgun (WGS) entry which is preliminary data.</text>
</comment>
<name>A0A1J5U1T6_9ZZZZ</name>
<proteinExistence type="predicted"/>
<accession>A0A1J5U1T6</accession>
<sequence length="96" mass="9912">MSRLAISLEAARIIALTAVIGFVDGNFRSEDAIAFRNSNVLVATREHRASGVAAGGSEPAAAGNAAYLIEISRGGDTRLVLVDSATGRVLQARADT</sequence>
<dbReference type="AlphaFoldDB" id="A0A1J5U1T6"/>
<evidence type="ECO:0000313" key="1">
    <source>
        <dbReference type="EMBL" id="OIR19996.1"/>
    </source>
</evidence>
<dbReference type="EMBL" id="MLJW01000001">
    <property type="protein sequence ID" value="OIR19996.1"/>
    <property type="molecule type" value="Genomic_DNA"/>
</dbReference>
<gene>
    <name evidence="1" type="ORF">GALL_08830</name>
</gene>
<organism evidence="1">
    <name type="scientific">mine drainage metagenome</name>
    <dbReference type="NCBI Taxonomy" id="410659"/>
    <lineage>
        <taxon>unclassified sequences</taxon>
        <taxon>metagenomes</taxon>
        <taxon>ecological metagenomes</taxon>
    </lineage>
</organism>